<protein>
    <submittedName>
        <fullName evidence="1">Uncharacterized protein</fullName>
    </submittedName>
</protein>
<dbReference type="AlphaFoldDB" id="A0A7J7N5U4"/>
<organism evidence="1 2">
    <name type="scientific">Kingdonia uniflora</name>
    <dbReference type="NCBI Taxonomy" id="39325"/>
    <lineage>
        <taxon>Eukaryota</taxon>
        <taxon>Viridiplantae</taxon>
        <taxon>Streptophyta</taxon>
        <taxon>Embryophyta</taxon>
        <taxon>Tracheophyta</taxon>
        <taxon>Spermatophyta</taxon>
        <taxon>Magnoliopsida</taxon>
        <taxon>Ranunculales</taxon>
        <taxon>Circaeasteraceae</taxon>
        <taxon>Kingdonia</taxon>
    </lineage>
</organism>
<comment type="caution">
    <text evidence="1">The sequence shown here is derived from an EMBL/GenBank/DDBJ whole genome shotgun (WGS) entry which is preliminary data.</text>
</comment>
<reference evidence="1 2" key="1">
    <citation type="journal article" date="2020" name="IScience">
        <title>Genome Sequencing of the Endangered Kingdonia uniflora (Circaeasteraceae, Ranunculales) Reveals Potential Mechanisms of Evolutionary Specialization.</title>
        <authorList>
            <person name="Sun Y."/>
            <person name="Deng T."/>
            <person name="Zhang A."/>
            <person name="Moore M.J."/>
            <person name="Landis J.B."/>
            <person name="Lin N."/>
            <person name="Zhang H."/>
            <person name="Zhang X."/>
            <person name="Huang J."/>
            <person name="Zhang X."/>
            <person name="Sun H."/>
            <person name="Wang H."/>
        </authorList>
    </citation>
    <scope>NUCLEOTIDE SEQUENCE [LARGE SCALE GENOMIC DNA]</scope>
    <source>
        <strain evidence="1">TB1705</strain>
        <tissue evidence="1">Leaf</tissue>
    </source>
</reference>
<dbReference type="Proteomes" id="UP000541444">
    <property type="component" value="Unassembled WGS sequence"/>
</dbReference>
<proteinExistence type="predicted"/>
<evidence type="ECO:0000313" key="1">
    <source>
        <dbReference type="EMBL" id="KAF6162507.1"/>
    </source>
</evidence>
<accession>A0A7J7N5U4</accession>
<sequence length="247" mass="27225">MEPVLAEYTEVFEILVDDKEAGLKGEGSCGDSWVSSRGEEGLKVRPIEITGKGTERDSECRQDRLRSLLASFNTTVSIRALAALRFLESFEVDIVADLRGHLFECLGFVEDEEGEIGDVDGCRVESVHRLELGVTRGQLRVQGGPGQIRAIDPVPGTEGRVPRALTFEVLGLCCVANRLLDSVYFRHLLGDSARFPAPGGGFLVPGRVDVVGTLLLEQFPEIIKRLERRLRQWSCLPELSWHGGKGH</sequence>
<dbReference type="EMBL" id="JACGCM010001019">
    <property type="protein sequence ID" value="KAF6162507.1"/>
    <property type="molecule type" value="Genomic_DNA"/>
</dbReference>
<name>A0A7J7N5U4_9MAGN</name>
<keyword evidence="2" id="KW-1185">Reference proteome</keyword>
<evidence type="ECO:0000313" key="2">
    <source>
        <dbReference type="Proteomes" id="UP000541444"/>
    </source>
</evidence>
<gene>
    <name evidence="1" type="ORF">GIB67_003053</name>
</gene>